<keyword evidence="3" id="KW-0418">Kinase</keyword>
<dbReference type="InterPro" id="IPR036890">
    <property type="entry name" value="HATPase_C_sf"/>
</dbReference>
<dbReference type="SUPFAM" id="SSF55874">
    <property type="entry name" value="ATPase domain of HSP90 chaperone/DNA topoisomerase II/histidine kinase"/>
    <property type="match status" value="1"/>
</dbReference>
<evidence type="ECO:0000313" key="3">
    <source>
        <dbReference type="EMBL" id="HJC05349.1"/>
    </source>
</evidence>
<proteinExistence type="predicted"/>
<reference evidence="3" key="2">
    <citation type="submission" date="2021-04" db="EMBL/GenBank/DDBJ databases">
        <authorList>
            <person name="Gilroy R."/>
        </authorList>
    </citation>
    <scope>NUCLEOTIDE SEQUENCE</scope>
    <source>
        <strain evidence="3">CHK180-15479</strain>
    </source>
</reference>
<dbReference type="PANTHER" id="PTHR34220:SF7">
    <property type="entry name" value="SENSOR HISTIDINE KINASE YPDA"/>
    <property type="match status" value="1"/>
</dbReference>
<reference evidence="3" key="1">
    <citation type="journal article" date="2021" name="PeerJ">
        <title>Extensive microbial diversity within the chicken gut microbiome revealed by metagenomics and culture.</title>
        <authorList>
            <person name="Gilroy R."/>
            <person name="Ravi A."/>
            <person name="Getino M."/>
            <person name="Pursley I."/>
            <person name="Horton D.L."/>
            <person name="Alikhan N.F."/>
            <person name="Baker D."/>
            <person name="Gharbi K."/>
            <person name="Hall N."/>
            <person name="Watson M."/>
            <person name="Adriaenssens E.M."/>
            <person name="Foster-Nyarko E."/>
            <person name="Jarju S."/>
            <person name="Secka A."/>
            <person name="Antonio M."/>
            <person name="Oren A."/>
            <person name="Chaudhuri R.R."/>
            <person name="La Ragione R."/>
            <person name="Hildebrand F."/>
            <person name="Pallen M.J."/>
        </authorList>
    </citation>
    <scope>NUCLEOTIDE SEQUENCE</scope>
    <source>
        <strain evidence="3">CHK180-15479</strain>
    </source>
</reference>
<keyword evidence="1" id="KW-1133">Transmembrane helix</keyword>
<sequence>MAGRRSKKFISIGRKIITDVTFFMFLFVAAFSMYIYSSMKENAMVRYEQQALINGKAAGTNIDHYVGSMITATKSVYINHAMMEFLKKPHTQADLEANEAQIVEYFKSVYYASSVATQIYLAVPEKNRSFLYEPRYLKFSMAEIAESVHIPEMKDYREIYIEPTHVKTDFGHDIPEMERYPADELVITVWLPISDLPTDSKPIAYMAIDLPISFISDNCDMIYTPGEIMYVVDEDGVIIASSDLDAQMKNFSEYYPWYEQNGKENHITRRIRQLLAATRIKSAYFDWSIIKAVPTKNVYALTTGQMASMLVLFVILAGLFLVMIFRGILRYVRSLRQITKYMEQEREDASWDQTGKISDCISYYENDEIRSLMDSFQRLMDSLKEHSIRKYELELAYAKSELRTMQAQINPHFIYNIIQCFATNALKNHNLKQYQMLSSFGQMLHYAMVLEPAVVSVDKEIEYVRRYIALQQMRFERELSFSCEIDAACADFKIPKMSIQPLIENSITHGGLMKKQGGVIQVKVERQGDYVSLLVKDNGKPVKEETVQQISCKIEQIRRKLSSQADTAEEKQTAALTYSVREDENSNHFIGIENVFSRLFLSFGSCELVIEANKIHGTSVSFIVPAKTK</sequence>
<accession>A0A9D2SHF4</accession>
<protein>
    <submittedName>
        <fullName evidence="3">Histidine kinase</fullName>
    </submittedName>
</protein>
<keyword evidence="1" id="KW-0472">Membrane</keyword>
<dbReference type="AlphaFoldDB" id="A0A9D2SHF4"/>
<evidence type="ECO:0000313" key="4">
    <source>
        <dbReference type="Proteomes" id="UP000823910"/>
    </source>
</evidence>
<keyword evidence="3" id="KW-0808">Transferase</keyword>
<dbReference type="InterPro" id="IPR050640">
    <property type="entry name" value="Bact_2-comp_sensor_kinase"/>
</dbReference>
<dbReference type="Gene3D" id="3.30.450.20">
    <property type="entry name" value="PAS domain"/>
    <property type="match status" value="1"/>
</dbReference>
<evidence type="ECO:0000256" key="1">
    <source>
        <dbReference type="SAM" id="Phobius"/>
    </source>
</evidence>
<dbReference type="EMBL" id="DWWT01000017">
    <property type="protein sequence ID" value="HJC05349.1"/>
    <property type="molecule type" value="Genomic_DNA"/>
</dbReference>
<comment type="caution">
    <text evidence="3">The sequence shown here is derived from an EMBL/GenBank/DDBJ whole genome shotgun (WGS) entry which is preliminary data.</text>
</comment>
<dbReference type="PANTHER" id="PTHR34220">
    <property type="entry name" value="SENSOR HISTIDINE KINASE YPDA"/>
    <property type="match status" value="1"/>
</dbReference>
<gene>
    <name evidence="3" type="ORF">H9704_04245</name>
</gene>
<feature type="transmembrane region" description="Helical" evidence="1">
    <location>
        <begin position="306"/>
        <end position="329"/>
    </location>
</feature>
<organism evidence="3 4">
    <name type="scientific">Candidatus Enterocloster excrementipullorum</name>
    <dbReference type="NCBI Taxonomy" id="2838559"/>
    <lineage>
        <taxon>Bacteria</taxon>
        <taxon>Bacillati</taxon>
        <taxon>Bacillota</taxon>
        <taxon>Clostridia</taxon>
        <taxon>Lachnospirales</taxon>
        <taxon>Lachnospiraceae</taxon>
        <taxon>Enterocloster</taxon>
    </lineage>
</organism>
<feature type="transmembrane region" description="Helical" evidence="1">
    <location>
        <begin position="16"/>
        <end position="36"/>
    </location>
</feature>
<dbReference type="Gene3D" id="3.30.565.10">
    <property type="entry name" value="Histidine kinase-like ATPase, C-terminal domain"/>
    <property type="match status" value="1"/>
</dbReference>
<name>A0A9D2SHF4_9FIRM</name>
<feature type="domain" description="Signal transduction histidine kinase internal region" evidence="2">
    <location>
        <begin position="401"/>
        <end position="478"/>
    </location>
</feature>
<evidence type="ECO:0000259" key="2">
    <source>
        <dbReference type="Pfam" id="PF06580"/>
    </source>
</evidence>
<dbReference type="Proteomes" id="UP000823910">
    <property type="component" value="Unassembled WGS sequence"/>
</dbReference>
<dbReference type="InterPro" id="IPR010559">
    <property type="entry name" value="Sig_transdc_His_kin_internal"/>
</dbReference>
<dbReference type="GO" id="GO:0000155">
    <property type="term" value="F:phosphorelay sensor kinase activity"/>
    <property type="evidence" value="ECO:0007669"/>
    <property type="project" value="InterPro"/>
</dbReference>
<keyword evidence="1" id="KW-0812">Transmembrane</keyword>
<dbReference type="Pfam" id="PF06580">
    <property type="entry name" value="His_kinase"/>
    <property type="match status" value="1"/>
</dbReference>
<dbReference type="GO" id="GO:0016020">
    <property type="term" value="C:membrane"/>
    <property type="evidence" value="ECO:0007669"/>
    <property type="project" value="InterPro"/>
</dbReference>
<dbReference type="Gene3D" id="6.10.340.10">
    <property type="match status" value="1"/>
</dbReference>